<sequence>MTIHTCSRCGYTTNRKQNLKLHLLKRKTCPPKINETSIYDILIFNGFEEEAINYKNTNDCKSNVVHVIPNVISNVVQTVIHVIPKEIKCKHCNKKFATRHSKSKHIKYNCKVLKLTEETISLNDETKLKNYDALVIQVEQLVNKMELLETSKPTKISNKNIINNGTVNNIILNNYGSEDFMYLTKKVFMKLLETPLTAIPKLIGIKYFNTNHPENQNIKITNIHDKFAKIYKDNKWLVSNKKDIIQELVDNGYADFEEFKDLNEEELTDKIKYSYKKMEKYYIKNLDELYKQSEMGVINGTNQLD</sequence>
<protein>
    <submittedName>
        <fullName evidence="1">Uncharacterized protein</fullName>
    </submittedName>
</protein>
<proteinExistence type="predicted"/>
<dbReference type="AlphaFoldDB" id="A0A6C0IW02"/>
<organism evidence="1">
    <name type="scientific">viral metagenome</name>
    <dbReference type="NCBI Taxonomy" id="1070528"/>
    <lineage>
        <taxon>unclassified sequences</taxon>
        <taxon>metagenomes</taxon>
        <taxon>organismal metagenomes</taxon>
    </lineage>
</organism>
<dbReference type="EMBL" id="MN740260">
    <property type="protein sequence ID" value="QHT96586.1"/>
    <property type="molecule type" value="Genomic_DNA"/>
</dbReference>
<reference evidence="1" key="1">
    <citation type="journal article" date="2020" name="Nature">
        <title>Giant virus diversity and host interactions through global metagenomics.</title>
        <authorList>
            <person name="Schulz F."/>
            <person name="Roux S."/>
            <person name="Paez-Espino D."/>
            <person name="Jungbluth S."/>
            <person name="Walsh D.A."/>
            <person name="Denef V.J."/>
            <person name="McMahon K.D."/>
            <person name="Konstantinidis K.T."/>
            <person name="Eloe-Fadrosh E.A."/>
            <person name="Kyrpides N.C."/>
            <person name="Woyke T."/>
        </authorList>
    </citation>
    <scope>NUCLEOTIDE SEQUENCE</scope>
    <source>
        <strain evidence="1">GVMAG-M-3300024302-11</strain>
    </source>
</reference>
<evidence type="ECO:0000313" key="1">
    <source>
        <dbReference type="EMBL" id="QHT96586.1"/>
    </source>
</evidence>
<name>A0A6C0IW02_9ZZZZ</name>
<accession>A0A6C0IW02</accession>